<dbReference type="STRING" id="181874.A0A409YC71"/>
<gene>
    <name evidence="2" type="ORF">CVT24_005490</name>
</gene>
<keyword evidence="3" id="KW-1185">Reference proteome</keyword>
<dbReference type="EMBL" id="NHTK01001302">
    <property type="protein sequence ID" value="PPR00608.1"/>
    <property type="molecule type" value="Genomic_DNA"/>
</dbReference>
<reference evidence="2 3" key="1">
    <citation type="journal article" date="2018" name="Evol. Lett.">
        <title>Horizontal gene cluster transfer increased hallucinogenic mushroom diversity.</title>
        <authorList>
            <person name="Reynolds H.T."/>
            <person name="Vijayakumar V."/>
            <person name="Gluck-Thaler E."/>
            <person name="Korotkin H.B."/>
            <person name="Matheny P.B."/>
            <person name="Slot J.C."/>
        </authorList>
    </citation>
    <scope>NUCLEOTIDE SEQUENCE [LARGE SCALE GENOMIC DNA]</scope>
    <source>
        <strain evidence="2 3">2629</strain>
    </source>
</reference>
<feature type="region of interest" description="Disordered" evidence="1">
    <location>
        <begin position="246"/>
        <end position="266"/>
    </location>
</feature>
<proteinExistence type="predicted"/>
<feature type="region of interest" description="Disordered" evidence="1">
    <location>
        <begin position="119"/>
        <end position="143"/>
    </location>
</feature>
<evidence type="ECO:0000256" key="1">
    <source>
        <dbReference type="SAM" id="MobiDB-lite"/>
    </source>
</evidence>
<evidence type="ECO:0000313" key="3">
    <source>
        <dbReference type="Proteomes" id="UP000284842"/>
    </source>
</evidence>
<dbReference type="Proteomes" id="UP000284842">
    <property type="component" value="Unassembled WGS sequence"/>
</dbReference>
<evidence type="ECO:0000313" key="2">
    <source>
        <dbReference type="EMBL" id="PPR00608.1"/>
    </source>
</evidence>
<dbReference type="OrthoDB" id="3270336at2759"/>
<dbReference type="InParanoid" id="A0A409YC71"/>
<accession>A0A409YC71</accession>
<sequence length="683" mass="78098">MEEEQTRLRGFPEIAIQHWIEVLIKGGHDRKVVQEMNTELVCSFDKSVRRVGTFVDLNNPKIHDPENFVKHLENHAVPVWYRWLPDYAQDEFLCRMGPTLAQIQELMSQTVQMHVRHAGNAEEEGSSDSMETEAGQGHRTLPPLKKGGVQAVLDFLKRREVENLRKEEIETPEDKSKRMNRLRQPPVQSARVYVWVEKEGGVWDRDTVSVDERRDTLADMRPYQKKYDSFHNEWNCCYDLPRPIDYEGDSSDDEEEGGYDAIGGDMPEEEAMYRGREENSNSGVEARFELSIEDMDDLAAMHNGSSSALTTDADAAEDYVMRAMRVYYGYTTPLPLTAVQTKTMELRTQNRFLKFVGIPLTRVDRSLFNKPTIIHAVDFMERLGSNGKVHSGEYDAREDHRESLTGNRRVRMIRKLKDRETGKEYYVFDEGNSGTTTWMLAVRTATHALIVCRLPDDMTILEVATYLVEHGIPFHTLQKAATLTRKRSVPRSTRLLPYRTKDHVFTGEDYEVYMTAVENALGEKRQARAALMSGGFVWRMAKTMCNSDVVLEGPSGLSDNADDNLIVKDVETGEVYIDDGITTLEEELLCGVMECFTGNGNQTSRRSFYPLPKTFTGSGMDYGRWTVILEDVFKAVREATISGERKPKSMGEWRDGTRGAGEFRRAMARIEEMSRNFIDKQIP</sequence>
<organism evidence="2 3">
    <name type="scientific">Panaeolus cyanescens</name>
    <dbReference type="NCBI Taxonomy" id="181874"/>
    <lineage>
        <taxon>Eukaryota</taxon>
        <taxon>Fungi</taxon>
        <taxon>Dikarya</taxon>
        <taxon>Basidiomycota</taxon>
        <taxon>Agaricomycotina</taxon>
        <taxon>Agaricomycetes</taxon>
        <taxon>Agaricomycetidae</taxon>
        <taxon>Agaricales</taxon>
        <taxon>Agaricineae</taxon>
        <taxon>Galeropsidaceae</taxon>
        <taxon>Panaeolus</taxon>
    </lineage>
</organism>
<protein>
    <submittedName>
        <fullName evidence="2">Uncharacterized protein</fullName>
    </submittedName>
</protein>
<dbReference type="AlphaFoldDB" id="A0A409YC71"/>
<feature type="compositionally biased region" description="Acidic residues" evidence="1">
    <location>
        <begin position="246"/>
        <end position="258"/>
    </location>
</feature>
<name>A0A409YC71_9AGAR</name>
<comment type="caution">
    <text evidence="2">The sequence shown here is derived from an EMBL/GenBank/DDBJ whole genome shotgun (WGS) entry which is preliminary data.</text>
</comment>